<dbReference type="AlphaFoldDB" id="A0AAD5M103"/>
<evidence type="ECO:0000313" key="2">
    <source>
        <dbReference type="EMBL" id="KAJ0391807.1"/>
    </source>
</evidence>
<comment type="caution">
    <text evidence="2">The sequence shown here is derived from an EMBL/GenBank/DDBJ whole genome shotgun (WGS) entry which is preliminary data.</text>
</comment>
<proteinExistence type="predicted"/>
<reference evidence="2" key="1">
    <citation type="submission" date="2021-12" db="EMBL/GenBank/DDBJ databases">
        <title>Prjna785345.</title>
        <authorList>
            <person name="Rujirawat T."/>
            <person name="Krajaejun T."/>
        </authorList>
    </citation>
    <scope>NUCLEOTIDE SEQUENCE</scope>
    <source>
        <strain evidence="2">Pi057C3</strain>
    </source>
</reference>
<accession>A0AAD5M103</accession>
<evidence type="ECO:0000313" key="3">
    <source>
        <dbReference type="Proteomes" id="UP001209570"/>
    </source>
</evidence>
<keyword evidence="1" id="KW-0812">Transmembrane</keyword>
<protein>
    <submittedName>
        <fullName evidence="2">Uncharacterized protein</fullName>
    </submittedName>
</protein>
<gene>
    <name evidence="2" type="ORF">P43SY_010730</name>
</gene>
<keyword evidence="1" id="KW-0472">Membrane</keyword>
<dbReference type="Proteomes" id="UP001209570">
    <property type="component" value="Unassembled WGS sequence"/>
</dbReference>
<organism evidence="2 3">
    <name type="scientific">Pythium insidiosum</name>
    <name type="common">Pythiosis disease agent</name>
    <dbReference type="NCBI Taxonomy" id="114742"/>
    <lineage>
        <taxon>Eukaryota</taxon>
        <taxon>Sar</taxon>
        <taxon>Stramenopiles</taxon>
        <taxon>Oomycota</taxon>
        <taxon>Peronosporomycetes</taxon>
        <taxon>Pythiales</taxon>
        <taxon>Pythiaceae</taxon>
        <taxon>Pythium</taxon>
    </lineage>
</organism>
<keyword evidence="3" id="KW-1185">Reference proteome</keyword>
<keyword evidence="1" id="KW-1133">Transmembrane helix</keyword>
<feature type="transmembrane region" description="Helical" evidence="1">
    <location>
        <begin position="6"/>
        <end position="25"/>
    </location>
</feature>
<sequence length="75" mass="8177">MHNIGWGYAIVSTIVLVLLIIAAIVRKTRNATQMKKNKVEVMSEEDDIDIPVVELTPKSASTDFASAQTPKAAHV</sequence>
<evidence type="ECO:0000256" key="1">
    <source>
        <dbReference type="SAM" id="Phobius"/>
    </source>
</evidence>
<dbReference type="EMBL" id="JAKCXM010000827">
    <property type="protein sequence ID" value="KAJ0391807.1"/>
    <property type="molecule type" value="Genomic_DNA"/>
</dbReference>
<name>A0AAD5M103_PYTIN</name>